<feature type="domain" description="Rhodanese" evidence="3">
    <location>
        <begin position="226"/>
        <end position="315"/>
    </location>
</feature>
<name>A0ABS2L3B4_9MICO</name>
<evidence type="ECO:0000313" key="4">
    <source>
        <dbReference type="EMBL" id="MBM7471596.1"/>
    </source>
</evidence>
<accession>A0ABS2L3B4</accession>
<dbReference type="InterPro" id="IPR036873">
    <property type="entry name" value="Rhodanese-like_dom_sf"/>
</dbReference>
<dbReference type="GO" id="GO:0016784">
    <property type="term" value="F:3-mercaptopyruvate sulfurtransferase activity"/>
    <property type="evidence" value="ECO:0007669"/>
    <property type="project" value="UniProtKB-EC"/>
</dbReference>
<dbReference type="EC" id="2.8.1.2" evidence="4"/>
<dbReference type="GO" id="GO:0004792">
    <property type="term" value="F:thiosulfate-cyanide sulfurtransferase activity"/>
    <property type="evidence" value="ECO:0007669"/>
    <property type="project" value="UniProtKB-EC"/>
</dbReference>
<organism evidence="4 5">
    <name type="scientific">Subtercola frigoramans</name>
    <dbReference type="NCBI Taxonomy" id="120298"/>
    <lineage>
        <taxon>Bacteria</taxon>
        <taxon>Bacillati</taxon>
        <taxon>Actinomycetota</taxon>
        <taxon>Actinomycetes</taxon>
        <taxon>Micrococcales</taxon>
        <taxon>Microbacteriaceae</taxon>
        <taxon>Subtercola</taxon>
    </lineage>
</organism>
<dbReference type="CDD" id="cd01448">
    <property type="entry name" value="TST_Repeat_1"/>
    <property type="match status" value="1"/>
</dbReference>
<dbReference type="EMBL" id="JAFBBU010000001">
    <property type="protein sequence ID" value="MBM7471596.1"/>
    <property type="molecule type" value="Genomic_DNA"/>
</dbReference>
<dbReference type="PANTHER" id="PTHR11364">
    <property type="entry name" value="THIOSULFATE SULFERTANSFERASE"/>
    <property type="match status" value="1"/>
</dbReference>
<dbReference type="PROSITE" id="PS50206">
    <property type="entry name" value="RHODANESE_3"/>
    <property type="match status" value="2"/>
</dbReference>
<keyword evidence="2" id="KW-0677">Repeat</keyword>
<dbReference type="EC" id="2.8.1.1" evidence="4"/>
<keyword evidence="5" id="KW-1185">Reference proteome</keyword>
<reference evidence="4 5" key="1">
    <citation type="submission" date="2021-01" db="EMBL/GenBank/DDBJ databases">
        <title>Sequencing the genomes of 1000 actinobacteria strains.</title>
        <authorList>
            <person name="Klenk H.-P."/>
        </authorList>
    </citation>
    <scope>NUCLEOTIDE SEQUENCE [LARGE SCALE GENOMIC DNA]</scope>
    <source>
        <strain evidence="4 5">DSM 13057</strain>
    </source>
</reference>
<evidence type="ECO:0000313" key="5">
    <source>
        <dbReference type="Proteomes" id="UP000776164"/>
    </source>
</evidence>
<sequence>MTFPAAPTQTLPGSGSPIVATPTVSTQWLCDHLGGESLVVLDASVLSAQGPGGLPLWLSGRGDFLDAGHIPSAEFADLIDDFSDPGAPFAFTKPTAAQFETAAATVGVRASSRVVVYDSGRGQWAARVWWLFRSFGFDNISVLDGGFTKWTAEDRPTATGFAEPVPAPPVLTEPAPAEFRARELPGFWVDKTLVESIVSRQTDALLICAVSPREFEGHTGNCSRLGHIPGSSSLPSAQVINSETNTLLKPDALRAVFAPVLAGRSTPMQSIVVYCAGGIAAALDALALAVIGETSVALYDGSLNEWADDPKAVLV</sequence>
<dbReference type="SMART" id="SM00450">
    <property type="entry name" value="RHOD"/>
    <property type="match status" value="2"/>
</dbReference>
<dbReference type="Proteomes" id="UP000776164">
    <property type="component" value="Unassembled WGS sequence"/>
</dbReference>
<dbReference type="InterPro" id="IPR001763">
    <property type="entry name" value="Rhodanese-like_dom"/>
</dbReference>
<feature type="domain" description="Rhodanese" evidence="3">
    <location>
        <begin position="66"/>
        <end position="159"/>
    </location>
</feature>
<comment type="caution">
    <text evidence="4">The sequence shown here is derived from an EMBL/GenBank/DDBJ whole genome shotgun (WGS) entry which is preliminary data.</text>
</comment>
<proteinExistence type="predicted"/>
<dbReference type="Gene3D" id="3.40.250.10">
    <property type="entry name" value="Rhodanese-like domain"/>
    <property type="match status" value="2"/>
</dbReference>
<evidence type="ECO:0000259" key="3">
    <source>
        <dbReference type="PROSITE" id="PS50206"/>
    </source>
</evidence>
<dbReference type="InterPro" id="IPR045078">
    <property type="entry name" value="TST/MPST-like"/>
</dbReference>
<protein>
    <submittedName>
        <fullName evidence="4">Thiosulfate/3-mercaptopyruvate sulfurtransferase</fullName>
        <ecNumber evidence="4">2.8.1.1</ecNumber>
        <ecNumber evidence="4">2.8.1.2</ecNumber>
    </submittedName>
</protein>
<evidence type="ECO:0000256" key="2">
    <source>
        <dbReference type="ARBA" id="ARBA00022737"/>
    </source>
</evidence>
<dbReference type="Pfam" id="PF00581">
    <property type="entry name" value="Rhodanese"/>
    <property type="match status" value="2"/>
</dbReference>
<dbReference type="RefSeq" id="WP_205107697.1">
    <property type="nucleotide sequence ID" value="NZ_BAAAHT010000013.1"/>
</dbReference>
<evidence type="ECO:0000256" key="1">
    <source>
        <dbReference type="ARBA" id="ARBA00022679"/>
    </source>
</evidence>
<dbReference type="SUPFAM" id="SSF52821">
    <property type="entry name" value="Rhodanese/Cell cycle control phosphatase"/>
    <property type="match status" value="2"/>
</dbReference>
<gene>
    <name evidence="4" type="ORF">JOE66_001230</name>
</gene>
<keyword evidence="1 4" id="KW-0808">Transferase</keyword>
<dbReference type="PANTHER" id="PTHR11364:SF27">
    <property type="entry name" value="SULFURTRANSFERASE"/>
    <property type="match status" value="1"/>
</dbReference>